<dbReference type="AlphaFoldDB" id="A0A934RN97"/>
<organism evidence="6 7">
    <name type="scientific">Roseibacillus ishigakijimensis</name>
    <dbReference type="NCBI Taxonomy" id="454146"/>
    <lineage>
        <taxon>Bacteria</taxon>
        <taxon>Pseudomonadati</taxon>
        <taxon>Verrucomicrobiota</taxon>
        <taxon>Verrucomicrobiia</taxon>
        <taxon>Verrucomicrobiales</taxon>
        <taxon>Verrucomicrobiaceae</taxon>
        <taxon>Roseibacillus</taxon>
    </lineage>
</organism>
<dbReference type="PANTHER" id="PTHR42693:SF53">
    <property type="entry name" value="ENDO-4-O-SULFATASE"/>
    <property type="match status" value="1"/>
</dbReference>
<dbReference type="InterPro" id="IPR024607">
    <property type="entry name" value="Sulfatase_CS"/>
</dbReference>
<dbReference type="RefSeq" id="WP_200391381.1">
    <property type="nucleotide sequence ID" value="NZ_JAENIO010000015.1"/>
</dbReference>
<feature type="domain" description="Sulfatase N-terminal" evidence="5">
    <location>
        <begin position="18"/>
        <end position="339"/>
    </location>
</feature>
<protein>
    <submittedName>
        <fullName evidence="6">Arylsulfatase</fullName>
    </submittedName>
</protein>
<keyword evidence="4" id="KW-0106">Calcium</keyword>
<dbReference type="Pfam" id="PF00884">
    <property type="entry name" value="Sulfatase"/>
    <property type="match status" value="1"/>
</dbReference>
<keyword evidence="7" id="KW-1185">Reference proteome</keyword>
<evidence type="ECO:0000313" key="7">
    <source>
        <dbReference type="Proteomes" id="UP000604083"/>
    </source>
</evidence>
<gene>
    <name evidence="6" type="ORF">JIN78_07745</name>
</gene>
<accession>A0A934RN97</accession>
<sequence length="473" mass="52169">MRLWLLFLLAPLLAVAQPNIILMLSDDLGYGEIQHLNPERGKIPTPHFDELARSGMTFTDAHSASSVCTPTRYTLLTGRYSWRTRLQKGVLTGGPSLIAPDRVTLPKLLSQAGYETAIIGKWHLGMLYDGEHVQGKVAVGAKVTHGPLDRGGFDFFRGFHHARQMDVWIEDDRVSERIEPIEMLPRLTEAAVAFIQKREKGDAPFFLYLPWNSPHSPVVPTKEWQGRSGLNAHADFVMQTDDSHGRVMAALRESGLLENTLVIVSSDNGTSAPTAKKDELEKMGHFPSGDLRGSKADLWEGGHRVPFFVSWPGTTEAGSQCDDLICQSDVFATVAEIVGTGYEDPTAPDSFSFWPQLQGKPAARPRPPVVHHSHAGHFAVRTREWKLVLCPGSGGWSAPRPAVALKKGLPTQQLYRLPESLAERDEQQEDHPAKAAELRALLQDLIAHGRSTPGPKLANDAPIVLEKWRPDGD</sequence>
<comment type="similarity">
    <text evidence="1">Belongs to the sulfatase family.</text>
</comment>
<evidence type="ECO:0000259" key="5">
    <source>
        <dbReference type="Pfam" id="PF00884"/>
    </source>
</evidence>
<evidence type="ECO:0000256" key="4">
    <source>
        <dbReference type="ARBA" id="ARBA00022837"/>
    </source>
</evidence>
<dbReference type="EMBL" id="JAENIO010000015">
    <property type="protein sequence ID" value="MBK1833948.1"/>
    <property type="molecule type" value="Genomic_DNA"/>
</dbReference>
<evidence type="ECO:0000313" key="6">
    <source>
        <dbReference type="EMBL" id="MBK1833948.1"/>
    </source>
</evidence>
<reference evidence="6" key="1">
    <citation type="submission" date="2021-01" db="EMBL/GenBank/DDBJ databases">
        <title>Modified the classification status of verrucomicrobia.</title>
        <authorList>
            <person name="Feng X."/>
        </authorList>
    </citation>
    <scope>NUCLEOTIDE SEQUENCE</scope>
    <source>
        <strain evidence="6">KCTC 12986</strain>
    </source>
</reference>
<dbReference type="PROSITE" id="PS00149">
    <property type="entry name" value="SULFATASE_2"/>
    <property type="match status" value="1"/>
</dbReference>
<dbReference type="Gene3D" id="3.40.720.10">
    <property type="entry name" value="Alkaline Phosphatase, subunit A"/>
    <property type="match status" value="1"/>
</dbReference>
<dbReference type="InterPro" id="IPR017850">
    <property type="entry name" value="Alkaline_phosphatase_core_sf"/>
</dbReference>
<evidence type="ECO:0000256" key="2">
    <source>
        <dbReference type="ARBA" id="ARBA00022723"/>
    </source>
</evidence>
<dbReference type="GO" id="GO:0046872">
    <property type="term" value="F:metal ion binding"/>
    <property type="evidence" value="ECO:0007669"/>
    <property type="project" value="UniProtKB-KW"/>
</dbReference>
<keyword evidence="2" id="KW-0479">Metal-binding</keyword>
<name>A0A934RN97_9BACT</name>
<dbReference type="CDD" id="cd16143">
    <property type="entry name" value="ARS_like"/>
    <property type="match status" value="1"/>
</dbReference>
<dbReference type="InterPro" id="IPR050738">
    <property type="entry name" value="Sulfatase"/>
</dbReference>
<dbReference type="Proteomes" id="UP000604083">
    <property type="component" value="Unassembled WGS sequence"/>
</dbReference>
<comment type="caution">
    <text evidence="6">The sequence shown here is derived from an EMBL/GenBank/DDBJ whole genome shotgun (WGS) entry which is preliminary data.</text>
</comment>
<dbReference type="Gene3D" id="3.30.1120.10">
    <property type="match status" value="1"/>
</dbReference>
<dbReference type="SUPFAM" id="SSF53649">
    <property type="entry name" value="Alkaline phosphatase-like"/>
    <property type="match status" value="1"/>
</dbReference>
<evidence type="ECO:0000256" key="3">
    <source>
        <dbReference type="ARBA" id="ARBA00022801"/>
    </source>
</evidence>
<proteinExistence type="inferred from homology"/>
<evidence type="ECO:0000256" key="1">
    <source>
        <dbReference type="ARBA" id="ARBA00008779"/>
    </source>
</evidence>
<keyword evidence="3" id="KW-0378">Hydrolase</keyword>
<dbReference type="PANTHER" id="PTHR42693">
    <property type="entry name" value="ARYLSULFATASE FAMILY MEMBER"/>
    <property type="match status" value="1"/>
</dbReference>
<dbReference type="PROSITE" id="PS00523">
    <property type="entry name" value="SULFATASE_1"/>
    <property type="match status" value="1"/>
</dbReference>
<dbReference type="InterPro" id="IPR000917">
    <property type="entry name" value="Sulfatase_N"/>
</dbReference>
<dbReference type="GO" id="GO:0004065">
    <property type="term" value="F:arylsulfatase activity"/>
    <property type="evidence" value="ECO:0007669"/>
    <property type="project" value="TreeGrafter"/>
</dbReference>